<dbReference type="Proteomes" id="UP000652427">
    <property type="component" value="Unassembled WGS sequence"/>
</dbReference>
<sequence>MESCPQELRSLYRAGRVIPFIGAGASMSFKWDFRGEEVTGPSWRELVDVACKIMKYPEPDLLRMRGSDLQILEYFRLTKGSFSPLTNWLVRRMDPSDGELADSTLHQTMASLDQCNLFYTTNYDDFIERSLRLCGREAVAITSEREMISNGNISQVVKYHGDFNRPEDMVLSERHYYRRMQFDGPLDWKLRSDLLNRVLLFIGYSFNDMNVALLFELINAALDTLPDSVSGKRAYIISHNPSDFEFKLFERRNVTVIPTYGDDRTAATAKVLQEMSA</sequence>
<evidence type="ECO:0000313" key="2">
    <source>
        <dbReference type="Proteomes" id="UP000652427"/>
    </source>
</evidence>
<reference evidence="1 2" key="1">
    <citation type="submission" date="2020-06" db="EMBL/GenBank/DDBJ databases">
        <authorList>
            <person name="Kim S.-J."/>
            <person name="Park S.-J."/>
        </authorList>
    </citation>
    <scope>NUCLEOTIDE SEQUENCE [LARGE SCALE GENOMIC DNA]</scope>
    <source>
        <strain evidence="1 2">SW-151</strain>
    </source>
</reference>
<name>A0ABX2N4L6_9SPHN</name>
<gene>
    <name evidence="1" type="ORF">HUO14_12160</name>
</gene>
<proteinExistence type="predicted"/>
<keyword evidence="2" id="KW-1185">Reference proteome</keyword>
<comment type="caution">
    <text evidence="1">The sequence shown here is derived from an EMBL/GenBank/DDBJ whole genome shotgun (WGS) entry which is preliminary data.</text>
</comment>
<dbReference type="EMBL" id="JABWMH010000003">
    <property type="protein sequence ID" value="NVD28645.1"/>
    <property type="molecule type" value="Genomic_DNA"/>
</dbReference>
<dbReference type="SUPFAM" id="SSF52467">
    <property type="entry name" value="DHS-like NAD/FAD-binding domain"/>
    <property type="match status" value="1"/>
</dbReference>
<accession>A0ABX2N4L6</accession>
<dbReference type="Pfam" id="PF13289">
    <property type="entry name" value="SIR2_2"/>
    <property type="match status" value="1"/>
</dbReference>
<evidence type="ECO:0000313" key="1">
    <source>
        <dbReference type="EMBL" id="NVD28645.1"/>
    </source>
</evidence>
<dbReference type="InterPro" id="IPR029035">
    <property type="entry name" value="DHS-like_NAD/FAD-binding_dom"/>
</dbReference>
<organism evidence="1 2">
    <name type="scientific">Parasphingorhabdus flavimaris</name>
    <dbReference type="NCBI Taxonomy" id="266812"/>
    <lineage>
        <taxon>Bacteria</taxon>
        <taxon>Pseudomonadati</taxon>
        <taxon>Pseudomonadota</taxon>
        <taxon>Alphaproteobacteria</taxon>
        <taxon>Sphingomonadales</taxon>
        <taxon>Sphingomonadaceae</taxon>
        <taxon>Parasphingorhabdus</taxon>
    </lineage>
</organism>
<protein>
    <submittedName>
        <fullName evidence="1">SIR2 family protein</fullName>
    </submittedName>
</protein>